<reference evidence="13" key="1">
    <citation type="submission" date="2023-08" db="EMBL/GenBank/DDBJ databases">
        <authorList>
            <person name="Chen Y."/>
            <person name="Shah S."/>
            <person name="Dougan E. K."/>
            <person name="Thang M."/>
            <person name="Chan C."/>
        </authorList>
    </citation>
    <scope>NUCLEOTIDE SEQUENCE</scope>
</reference>
<evidence type="ECO:0000256" key="9">
    <source>
        <dbReference type="PROSITE-ProRule" id="PRU10141"/>
    </source>
</evidence>
<name>A0AA36NH09_9DINO</name>
<feature type="binding site" evidence="9">
    <location>
        <position position="85"/>
    </location>
    <ligand>
        <name>ATP</name>
        <dbReference type="ChEBI" id="CHEBI:30616"/>
    </ligand>
</feature>
<keyword evidence="2 10" id="KW-0723">Serine/threonine-protein kinase</keyword>
<comment type="catalytic activity">
    <reaction evidence="7">
        <text>L-threonyl-[protein] + ATP = O-phospho-L-threonyl-[protein] + ADP + H(+)</text>
        <dbReference type="Rhea" id="RHEA:46608"/>
        <dbReference type="Rhea" id="RHEA-COMP:11060"/>
        <dbReference type="Rhea" id="RHEA-COMP:11605"/>
        <dbReference type="ChEBI" id="CHEBI:15378"/>
        <dbReference type="ChEBI" id="CHEBI:30013"/>
        <dbReference type="ChEBI" id="CHEBI:30616"/>
        <dbReference type="ChEBI" id="CHEBI:61977"/>
        <dbReference type="ChEBI" id="CHEBI:456216"/>
        <dbReference type="EC" id="2.7.11.1"/>
    </reaction>
</comment>
<evidence type="ECO:0000256" key="7">
    <source>
        <dbReference type="ARBA" id="ARBA00047899"/>
    </source>
</evidence>
<gene>
    <name evidence="13" type="ORF">EVOR1521_LOCUS25898</name>
</gene>
<dbReference type="InterPro" id="IPR053235">
    <property type="entry name" value="Ser_Thr_kinase"/>
</dbReference>
<dbReference type="GO" id="GO:0005737">
    <property type="term" value="C:cytoplasm"/>
    <property type="evidence" value="ECO:0007669"/>
    <property type="project" value="TreeGrafter"/>
</dbReference>
<keyword evidence="14" id="KW-1185">Reference proteome</keyword>
<dbReference type="EMBL" id="CAUJNA010003483">
    <property type="protein sequence ID" value="CAJ1403161.1"/>
    <property type="molecule type" value="Genomic_DNA"/>
</dbReference>
<evidence type="ECO:0000256" key="6">
    <source>
        <dbReference type="ARBA" id="ARBA00022840"/>
    </source>
</evidence>
<dbReference type="PANTHER" id="PTHR24361:SF433">
    <property type="entry name" value="PROTEIN KINASE DOMAIN-CONTAINING PROTEIN"/>
    <property type="match status" value="1"/>
</dbReference>
<dbReference type="AlphaFoldDB" id="A0AA36NH09"/>
<comment type="catalytic activity">
    <reaction evidence="8">
        <text>L-seryl-[protein] + ATP = O-phospho-L-seryl-[protein] + ADP + H(+)</text>
        <dbReference type="Rhea" id="RHEA:17989"/>
        <dbReference type="Rhea" id="RHEA-COMP:9863"/>
        <dbReference type="Rhea" id="RHEA-COMP:11604"/>
        <dbReference type="ChEBI" id="CHEBI:15378"/>
        <dbReference type="ChEBI" id="CHEBI:29999"/>
        <dbReference type="ChEBI" id="CHEBI:30616"/>
        <dbReference type="ChEBI" id="CHEBI:83421"/>
        <dbReference type="ChEBI" id="CHEBI:456216"/>
        <dbReference type="EC" id="2.7.11.1"/>
    </reaction>
</comment>
<feature type="region of interest" description="Disordered" evidence="11">
    <location>
        <begin position="1"/>
        <end position="48"/>
    </location>
</feature>
<dbReference type="PROSITE" id="PS00107">
    <property type="entry name" value="PROTEIN_KINASE_ATP"/>
    <property type="match status" value="1"/>
</dbReference>
<evidence type="ECO:0000256" key="2">
    <source>
        <dbReference type="ARBA" id="ARBA00022527"/>
    </source>
</evidence>
<dbReference type="GO" id="GO:0005524">
    <property type="term" value="F:ATP binding"/>
    <property type="evidence" value="ECO:0007669"/>
    <property type="project" value="UniProtKB-UniRule"/>
</dbReference>
<proteinExistence type="inferred from homology"/>
<dbReference type="Gene3D" id="3.30.200.20">
    <property type="entry name" value="Phosphorylase Kinase, domain 1"/>
    <property type="match status" value="1"/>
</dbReference>
<dbReference type="PROSITE" id="PS50011">
    <property type="entry name" value="PROTEIN_KINASE_DOM"/>
    <property type="match status" value="1"/>
</dbReference>
<evidence type="ECO:0000256" key="1">
    <source>
        <dbReference type="ARBA" id="ARBA00012513"/>
    </source>
</evidence>
<evidence type="ECO:0000256" key="10">
    <source>
        <dbReference type="RuleBase" id="RU000304"/>
    </source>
</evidence>
<dbReference type="Gene3D" id="1.10.510.10">
    <property type="entry name" value="Transferase(Phosphotransferase) domain 1"/>
    <property type="match status" value="1"/>
</dbReference>
<evidence type="ECO:0000313" key="14">
    <source>
        <dbReference type="Proteomes" id="UP001178507"/>
    </source>
</evidence>
<organism evidence="13 14">
    <name type="scientific">Effrenium voratum</name>
    <dbReference type="NCBI Taxonomy" id="2562239"/>
    <lineage>
        <taxon>Eukaryota</taxon>
        <taxon>Sar</taxon>
        <taxon>Alveolata</taxon>
        <taxon>Dinophyceae</taxon>
        <taxon>Suessiales</taxon>
        <taxon>Symbiodiniaceae</taxon>
        <taxon>Effrenium</taxon>
    </lineage>
</organism>
<evidence type="ECO:0000256" key="11">
    <source>
        <dbReference type="SAM" id="MobiDB-lite"/>
    </source>
</evidence>
<keyword evidence="3" id="KW-0808">Transferase</keyword>
<evidence type="ECO:0000313" key="13">
    <source>
        <dbReference type="EMBL" id="CAJ1403161.1"/>
    </source>
</evidence>
<evidence type="ECO:0000256" key="5">
    <source>
        <dbReference type="ARBA" id="ARBA00022777"/>
    </source>
</evidence>
<dbReference type="InterPro" id="IPR008271">
    <property type="entry name" value="Ser/Thr_kinase_AS"/>
</dbReference>
<keyword evidence="6 9" id="KW-0067">ATP-binding</keyword>
<dbReference type="EC" id="2.7.11.1" evidence="1"/>
<dbReference type="PANTHER" id="PTHR24361">
    <property type="entry name" value="MITOGEN-ACTIVATED KINASE KINASE KINASE"/>
    <property type="match status" value="1"/>
</dbReference>
<evidence type="ECO:0000256" key="4">
    <source>
        <dbReference type="ARBA" id="ARBA00022741"/>
    </source>
</evidence>
<evidence type="ECO:0000259" key="12">
    <source>
        <dbReference type="PROSITE" id="PS50011"/>
    </source>
</evidence>
<comment type="caution">
    <text evidence="13">The sequence shown here is derived from an EMBL/GenBank/DDBJ whole genome shotgun (WGS) entry which is preliminary data.</text>
</comment>
<dbReference type="InterPro" id="IPR017441">
    <property type="entry name" value="Protein_kinase_ATP_BS"/>
</dbReference>
<accession>A0AA36NH09</accession>
<protein>
    <recommendedName>
        <fullName evidence="1">non-specific serine/threonine protein kinase</fullName>
        <ecNumber evidence="1">2.7.11.1</ecNumber>
    </recommendedName>
</protein>
<comment type="similarity">
    <text evidence="10">Belongs to the protein kinase superfamily.</text>
</comment>
<dbReference type="InterPro" id="IPR011009">
    <property type="entry name" value="Kinase-like_dom_sf"/>
</dbReference>
<dbReference type="PROSITE" id="PS00108">
    <property type="entry name" value="PROTEIN_KINASE_ST"/>
    <property type="match status" value="1"/>
</dbReference>
<sequence length="350" mass="38297">MGSTPGYEPARERDGEGLADMPPPPSGYSPHGARAHTPGPGIPAEQFPDSGKLHSYAEVSHLGKGSFGDTWKAYDRNLRKYVAIKIFYMRPSSIGTKAFFLTPAIVRKLGAKVAGDVQEAVEECVAVKRLMTSSNAAYYPGSHNMCQCFQETCERRPALRAHLPGAGALRKEPERAAPRKAQLGLAQAEIITQILQGVDFLQANGLIHHDLKPDNVCVTDRNVVKIIDFGGLQNFFGKQKSCAHTPAYAPPELLKENHCYDMRGPVYAYDGYATGLMLMEFMCGTLTGLRPGRSNPCTYGIVYGAEDVNARFVAKMLTQVTTTERMSPQRAVAYLLSPQPTTAYDRNGYT</sequence>
<feature type="domain" description="Protein kinase" evidence="12">
    <location>
        <begin position="56"/>
        <end position="350"/>
    </location>
</feature>
<dbReference type="GO" id="GO:0004674">
    <property type="term" value="F:protein serine/threonine kinase activity"/>
    <property type="evidence" value="ECO:0007669"/>
    <property type="project" value="UniProtKB-KW"/>
</dbReference>
<dbReference type="SUPFAM" id="SSF56112">
    <property type="entry name" value="Protein kinase-like (PK-like)"/>
    <property type="match status" value="1"/>
</dbReference>
<dbReference type="SMART" id="SM00220">
    <property type="entry name" value="S_TKc"/>
    <property type="match status" value="1"/>
</dbReference>
<keyword evidence="5" id="KW-0418">Kinase</keyword>
<evidence type="ECO:0000256" key="3">
    <source>
        <dbReference type="ARBA" id="ARBA00022679"/>
    </source>
</evidence>
<dbReference type="Proteomes" id="UP001178507">
    <property type="component" value="Unassembled WGS sequence"/>
</dbReference>
<dbReference type="Pfam" id="PF00069">
    <property type="entry name" value="Pkinase"/>
    <property type="match status" value="1"/>
</dbReference>
<dbReference type="InterPro" id="IPR000719">
    <property type="entry name" value="Prot_kinase_dom"/>
</dbReference>
<evidence type="ECO:0000256" key="8">
    <source>
        <dbReference type="ARBA" id="ARBA00048679"/>
    </source>
</evidence>
<keyword evidence="4 9" id="KW-0547">Nucleotide-binding</keyword>